<evidence type="ECO:0000313" key="3">
    <source>
        <dbReference type="Proteomes" id="UP001219349"/>
    </source>
</evidence>
<dbReference type="Pfam" id="PF14542">
    <property type="entry name" value="Acetyltransf_CG"/>
    <property type="match status" value="1"/>
</dbReference>
<dbReference type="EMBL" id="CP067136">
    <property type="protein sequence ID" value="WCR07132.1"/>
    <property type="molecule type" value="Genomic_DNA"/>
</dbReference>
<keyword evidence="3" id="KW-1185">Reference proteome</keyword>
<dbReference type="Proteomes" id="UP001219349">
    <property type="component" value="Chromosome"/>
</dbReference>
<organism evidence="2 3">
    <name type="scientific">Paracoccus fistulariae</name>
    <dbReference type="NCBI Taxonomy" id="658446"/>
    <lineage>
        <taxon>Bacteria</taxon>
        <taxon>Pseudomonadati</taxon>
        <taxon>Pseudomonadota</taxon>
        <taxon>Alphaproteobacteria</taxon>
        <taxon>Rhodobacterales</taxon>
        <taxon>Paracoccaceae</taxon>
        <taxon>Paracoccus</taxon>
    </lineage>
</organism>
<reference evidence="2 3" key="1">
    <citation type="submission" date="2021-01" db="EMBL/GenBank/DDBJ databases">
        <title>Biogeographic distribution of Paracoccus.</title>
        <authorList>
            <person name="Hollensteiner J."/>
            <person name="Leineberger J."/>
            <person name="Brinkhoff T."/>
            <person name="Daniel R."/>
        </authorList>
    </citation>
    <scope>NUCLEOTIDE SEQUENCE [LARGE SCALE GENOMIC DNA]</scope>
    <source>
        <strain evidence="2 3">KCTC 22803</strain>
    </source>
</reference>
<dbReference type="InterPro" id="IPR031165">
    <property type="entry name" value="GNAT_YJDJ"/>
</dbReference>
<dbReference type="InterPro" id="IPR016181">
    <property type="entry name" value="Acyl_CoA_acyltransferase"/>
</dbReference>
<evidence type="ECO:0000259" key="1">
    <source>
        <dbReference type="PROSITE" id="PS51729"/>
    </source>
</evidence>
<dbReference type="PROSITE" id="PS51729">
    <property type="entry name" value="GNAT_YJDJ"/>
    <property type="match status" value="1"/>
</dbReference>
<dbReference type="PANTHER" id="PTHR31435">
    <property type="entry name" value="PROTEIN NATD1"/>
    <property type="match status" value="1"/>
</dbReference>
<gene>
    <name evidence="2" type="ORF">JHX87_17010</name>
</gene>
<dbReference type="SUPFAM" id="SSF55729">
    <property type="entry name" value="Acyl-CoA N-acyltransferases (Nat)"/>
    <property type="match status" value="1"/>
</dbReference>
<name>A0ABY7SMA0_9RHOB</name>
<proteinExistence type="predicted"/>
<sequence>MTTQKNDTGVVENADQNRFELALKDDDIAAAYYRIDENGNLVMTHTEVPFEYSGQGIGTRLATGTFDLIRASGRKAVLKCSFMGRFYASHRDYDDIVVG</sequence>
<feature type="domain" description="N-acetyltransferase" evidence="1">
    <location>
        <begin position="11"/>
        <end position="98"/>
    </location>
</feature>
<dbReference type="PANTHER" id="PTHR31435:SF10">
    <property type="entry name" value="BSR4717 PROTEIN"/>
    <property type="match status" value="1"/>
</dbReference>
<dbReference type="Gene3D" id="3.40.630.30">
    <property type="match status" value="1"/>
</dbReference>
<evidence type="ECO:0000313" key="2">
    <source>
        <dbReference type="EMBL" id="WCR07132.1"/>
    </source>
</evidence>
<protein>
    <submittedName>
        <fullName evidence="2">N-acetyltransferase</fullName>
    </submittedName>
</protein>
<dbReference type="InterPro" id="IPR045057">
    <property type="entry name" value="Gcn5-rel_NAT"/>
</dbReference>
<accession>A0ABY7SMA0</accession>
<dbReference type="RefSeq" id="WP_271883603.1">
    <property type="nucleotide sequence ID" value="NZ_CP067136.1"/>
</dbReference>